<feature type="compositionally biased region" description="Low complexity" evidence="1">
    <location>
        <begin position="18"/>
        <end position="32"/>
    </location>
</feature>
<feature type="region of interest" description="Disordered" evidence="1">
    <location>
        <begin position="60"/>
        <end position="95"/>
    </location>
</feature>
<dbReference type="Proteomes" id="UP000752696">
    <property type="component" value="Unassembled WGS sequence"/>
</dbReference>
<feature type="compositionally biased region" description="Basic residues" evidence="1">
    <location>
        <begin position="1"/>
        <end position="12"/>
    </location>
</feature>
<dbReference type="EMBL" id="CAJDYZ010008551">
    <property type="protein sequence ID" value="CAD1475493.1"/>
    <property type="molecule type" value="Genomic_DNA"/>
</dbReference>
<protein>
    <submittedName>
        <fullName evidence="2">Uncharacterized protein</fullName>
    </submittedName>
</protein>
<comment type="caution">
    <text evidence="2">The sequence shown here is derived from an EMBL/GenBank/DDBJ whole genome shotgun (WGS) entry which is preliminary data.</text>
</comment>
<keyword evidence="3" id="KW-1185">Reference proteome</keyword>
<dbReference type="AlphaFoldDB" id="A0A6V7H7K9"/>
<evidence type="ECO:0000256" key="1">
    <source>
        <dbReference type="SAM" id="MobiDB-lite"/>
    </source>
</evidence>
<accession>A0A6V7H7K9</accession>
<organism evidence="2 3">
    <name type="scientific">Heterotrigona itama</name>
    <dbReference type="NCBI Taxonomy" id="395501"/>
    <lineage>
        <taxon>Eukaryota</taxon>
        <taxon>Metazoa</taxon>
        <taxon>Ecdysozoa</taxon>
        <taxon>Arthropoda</taxon>
        <taxon>Hexapoda</taxon>
        <taxon>Insecta</taxon>
        <taxon>Pterygota</taxon>
        <taxon>Neoptera</taxon>
        <taxon>Endopterygota</taxon>
        <taxon>Hymenoptera</taxon>
        <taxon>Apocrita</taxon>
        <taxon>Aculeata</taxon>
        <taxon>Apoidea</taxon>
        <taxon>Anthophila</taxon>
        <taxon>Apidae</taxon>
        <taxon>Heterotrigona</taxon>
    </lineage>
</organism>
<dbReference type="OrthoDB" id="191601at2759"/>
<feature type="compositionally biased region" description="Basic and acidic residues" evidence="1">
    <location>
        <begin position="68"/>
        <end position="78"/>
    </location>
</feature>
<evidence type="ECO:0000313" key="2">
    <source>
        <dbReference type="EMBL" id="CAD1475493.1"/>
    </source>
</evidence>
<feature type="region of interest" description="Disordered" evidence="1">
    <location>
        <begin position="1"/>
        <end position="34"/>
    </location>
</feature>
<name>A0A6V7H7K9_9HYME</name>
<reference evidence="2" key="1">
    <citation type="submission" date="2020-07" db="EMBL/GenBank/DDBJ databases">
        <authorList>
            <person name="Nazaruddin N."/>
        </authorList>
    </citation>
    <scope>NUCLEOTIDE SEQUENCE</scope>
</reference>
<evidence type="ECO:0000313" key="3">
    <source>
        <dbReference type="Proteomes" id="UP000752696"/>
    </source>
</evidence>
<feature type="non-terminal residue" evidence="2">
    <location>
        <position position="164"/>
    </location>
</feature>
<gene>
    <name evidence="2" type="ORF">MHI_LOCUS578795</name>
</gene>
<proteinExistence type="predicted"/>
<sequence length="164" mass="18352">MDKRKLKFKGLHKNLIGNQTSSSNSLSQTKSLTEQLPRNNSVLLAGKIFSTQSQNRSWNEDIFLNKPRKGEGKNEESRKRKLSSLTSSKCDSDVDLGSPLAESTVLKRKRDNSDVISSKCESHKSSLNFSITTEEDTNAISVTKCKFLEFLHESGIKINPIVPH</sequence>